<dbReference type="Gene3D" id="2.180.10.10">
    <property type="entry name" value="RHS repeat-associated core"/>
    <property type="match status" value="2"/>
</dbReference>
<dbReference type="InterPro" id="IPR006530">
    <property type="entry name" value="YD"/>
</dbReference>
<evidence type="ECO:0000313" key="4">
    <source>
        <dbReference type="Proteomes" id="UP001183585"/>
    </source>
</evidence>
<dbReference type="RefSeq" id="WP_310242986.1">
    <property type="nucleotide sequence ID" value="NZ_JAVDYE010000001.1"/>
</dbReference>
<protein>
    <submittedName>
        <fullName evidence="3">RHS repeat-associated protein</fullName>
    </submittedName>
</protein>
<dbReference type="Pfam" id="PF05593">
    <property type="entry name" value="RHS_repeat"/>
    <property type="match status" value="2"/>
</dbReference>
<organism evidence="3 4">
    <name type="scientific">Promicromonospora iranensis</name>
    <dbReference type="NCBI Taxonomy" id="1105144"/>
    <lineage>
        <taxon>Bacteria</taxon>
        <taxon>Bacillati</taxon>
        <taxon>Actinomycetota</taxon>
        <taxon>Actinomycetes</taxon>
        <taxon>Micrococcales</taxon>
        <taxon>Promicromonosporaceae</taxon>
        <taxon>Promicromonospora</taxon>
    </lineage>
</organism>
<dbReference type="PANTHER" id="PTHR32305">
    <property type="match status" value="1"/>
</dbReference>
<evidence type="ECO:0000256" key="2">
    <source>
        <dbReference type="SAM" id="MobiDB-lite"/>
    </source>
</evidence>
<feature type="coiled-coil region" evidence="1">
    <location>
        <begin position="977"/>
        <end position="1022"/>
    </location>
</feature>
<dbReference type="EMBL" id="JAVDYE010000001">
    <property type="protein sequence ID" value="MDR7382224.1"/>
    <property type="molecule type" value="Genomic_DNA"/>
</dbReference>
<evidence type="ECO:0000256" key="1">
    <source>
        <dbReference type="SAM" id="Coils"/>
    </source>
</evidence>
<dbReference type="InterPro" id="IPR050708">
    <property type="entry name" value="T6SS_VgrG/RHS"/>
</dbReference>
<dbReference type="NCBIfam" id="TIGR03696">
    <property type="entry name" value="Rhs_assc_core"/>
    <property type="match status" value="1"/>
</dbReference>
<keyword evidence="1" id="KW-0175">Coiled coil</keyword>
<feature type="compositionally biased region" description="Low complexity" evidence="2">
    <location>
        <begin position="267"/>
        <end position="281"/>
    </location>
</feature>
<dbReference type="NCBIfam" id="TIGR01643">
    <property type="entry name" value="YD_repeat_2x"/>
    <property type="match status" value="3"/>
</dbReference>
<keyword evidence="4" id="KW-1185">Reference proteome</keyword>
<dbReference type="InterPro" id="IPR031325">
    <property type="entry name" value="RHS_repeat"/>
</dbReference>
<dbReference type="PANTHER" id="PTHR32305:SF17">
    <property type="entry name" value="TRNA NUCLEASE WAPA"/>
    <property type="match status" value="1"/>
</dbReference>
<sequence>MVLPKRSRVLRWGPRPADVISDERFAYDSAEVGTAPVRGRVTLHQEVEYYNGTGLTTKTTVTSPDPDGSGALTAHRSVTDLDPVLGVPVKITDPNDKVTSGTYDGLGRLRQVWEPGRVQGTDTPNTKYLYMVRSSGMNAVKTETLNHDGSAYVASRVIYDGLLRQRQSQSPSASASEAGRVISESFYDSRGLAQMVRDGWSATGAAVTTLLTSSAAVDSRVLTRYDGAGRAISETFQVGEGTKPDNNTSYLEKWTTTTAHSGDRTDVNPPTGGVPTTTLTDARGNTTELRQYTGASLTGTHHVTSYTYDHADRLKKVTDPEGNMWSYGYDLRGRQVSASDPDKGDSATVYDDAGQVVTSTDARGEKLGYTYDALGRKTSLRDDSPTGAKRASWSYDLLGNGSTVKGQLASSTRTADGVEYTTSITGYTDRYQPTGQTMSIPDSLGALSGDYTTELLYTEDGRVRWQSVPAAGGLGRESLTTFFSATNAADGLTGGFGAGAYVLGADYLPTGETSWLRTGNTYDYQQAMYYGVGTRRLESVTTTLETGNAEDELHDLQHASYSYDAAGNVLSVKDTPDPALGGRPSDQQCFTYDWARRLTNAWTPQNGDCAPSNRTVAGLGGADPYWKSYSYDVLGNRTASVLHRTAAAGGDVASTYARPASGADSVRPHAVTSVTAKSGSGTELGVSSFAYDGAGNMTGRTVAGAAEQVLTWDAEGELASVSSDENGDGSVAESESDEFVYSADGDRLVRTQDGDTTVYLPGQEITLDGDTGAVSAKRYYTFAGQTVAVRTGTMFDTVTSVFNDPHGTGVIQIGNGSNRVVRRYLDPFGASRDSAAGLPAGTGGGDGSWVGDHGFLDKPEDSSGLTAVGARLYDAVLGAFISVDPVLDLADPQQWNAYVYANNNPMTWSDPTGLLLGPLIDGAYTAPTRGKPGSGGWQVGPNNTGYTGSWNNGGAGKWSRPGTTYTPPVTNRRDPAADEARAQAAAAAKAKAKAQAEARARAEAEKRAAERAAAEAEAKRRAQWAASAETTLSAAATGLALLTPICPICGAVGAAISVGMFLYDVYTGDTAGAVLNGVSAVTFGAGGALMRGSSMAMTAGKGVWAARNTARAANMPHSGIREATASYRNWERASVVMRRASYQAENAFHSYSPFSAAHATASGTVTVYNINQS</sequence>
<reference evidence="3 4" key="1">
    <citation type="submission" date="2023-07" db="EMBL/GenBank/DDBJ databases">
        <title>Sequencing the genomes of 1000 actinobacteria strains.</title>
        <authorList>
            <person name="Klenk H.-P."/>
        </authorList>
    </citation>
    <scope>NUCLEOTIDE SEQUENCE [LARGE SCALE GENOMIC DNA]</scope>
    <source>
        <strain evidence="3 4">DSM 45554</strain>
    </source>
</reference>
<feature type="region of interest" description="Disordered" evidence="2">
    <location>
        <begin position="951"/>
        <end position="971"/>
    </location>
</feature>
<proteinExistence type="predicted"/>
<dbReference type="InterPro" id="IPR022385">
    <property type="entry name" value="Rhs_assc_core"/>
</dbReference>
<accession>A0ABU2CLL7</accession>
<gene>
    <name evidence="3" type="ORF">J2S48_001739</name>
</gene>
<name>A0ABU2CLL7_9MICO</name>
<dbReference type="Proteomes" id="UP001183585">
    <property type="component" value="Unassembled WGS sequence"/>
</dbReference>
<feature type="region of interest" description="Disordered" evidence="2">
    <location>
        <begin position="259"/>
        <end position="281"/>
    </location>
</feature>
<comment type="caution">
    <text evidence="3">The sequence shown here is derived from an EMBL/GenBank/DDBJ whole genome shotgun (WGS) entry which is preliminary data.</text>
</comment>
<evidence type="ECO:0000313" key="3">
    <source>
        <dbReference type="EMBL" id="MDR7382224.1"/>
    </source>
</evidence>